<reference evidence="2" key="1">
    <citation type="submission" date="2020-03" db="EMBL/GenBank/DDBJ databases">
        <title>The deep terrestrial virosphere.</title>
        <authorList>
            <person name="Holmfeldt K."/>
            <person name="Nilsson E."/>
            <person name="Simone D."/>
            <person name="Lopez-Fernandez M."/>
            <person name="Wu X."/>
            <person name="de Brujin I."/>
            <person name="Lundin D."/>
            <person name="Andersson A."/>
            <person name="Bertilsson S."/>
            <person name="Dopson M."/>
        </authorList>
    </citation>
    <scope>NUCLEOTIDE SEQUENCE</scope>
    <source>
        <strain evidence="2">MM415A02992</strain>
        <strain evidence="3">MM415B02199</strain>
    </source>
</reference>
<protein>
    <submittedName>
        <fullName evidence="2">Uncharacterized protein</fullName>
    </submittedName>
</protein>
<gene>
    <name evidence="2" type="ORF">MM415A02992_0011</name>
    <name evidence="3" type="ORF">MM415B02199_0007</name>
</gene>
<dbReference type="AlphaFoldDB" id="A0A6M3JRG4"/>
<accession>A0A6M3JRG4</accession>
<evidence type="ECO:0000313" key="2">
    <source>
        <dbReference type="EMBL" id="QJA71898.1"/>
    </source>
</evidence>
<dbReference type="SUPFAM" id="SSF52540">
    <property type="entry name" value="P-loop containing nucleoside triphosphate hydrolases"/>
    <property type="match status" value="1"/>
</dbReference>
<evidence type="ECO:0000313" key="3">
    <source>
        <dbReference type="EMBL" id="QJA85602.1"/>
    </source>
</evidence>
<dbReference type="EMBL" id="MT142584">
    <property type="protein sequence ID" value="QJA85602.1"/>
    <property type="molecule type" value="Genomic_DNA"/>
</dbReference>
<name>A0A6M3JRG4_9ZZZZ</name>
<feature type="region of interest" description="Disordered" evidence="1">
    <location>
        <begin position="209"/>
        <end position="232"/>
    </location>
</feature>
<organism evidence="2">
    <name type="scientific">viral metagenome</name>
    <dbReference type="NCBI Taxonomy" id="1070528"/>
    <lineage>
        <taxon>unclassified sequences</taxon>
        <taxon>metagenomes</taxon>
        <taxon>organismal metagenomes</taxon>
    </lineage>
</organism>
<proteinExistence type="predicted"/>
<dbReference type="Gene3D" id="3.40.50.300">
    <property type="entry name" value="P-loop containing nucleotide triphosphate hydrolases"/>
    <property type="match status" value="1"/>
</dbReference>
<dbReference type="InterPro" id="IPR027417">
    <property type="entry name" value="P-loop_NTPase"/>
</dbReference>
<sequence>MLKIDATDRICVAGLPRSGKTVLMRYLATLPRRVYIIDPLNQYGEFGEVGDVLSGKTRCVLRLDEFDMFEDVCKKLHHVSNVTLVVEEAEHFIAQGRKMGTYSASLIQMGRNWGIGIWCTTRRIQGISKTFFDLAQHVMFFRCGLKSRDYIADMIGQDYVRPVIKSRYNSTGYTITTLPEHAFLHFNLETEDAQISKLELGARPHIETEGKVKKGKVNTATEDAEVENAQAR</sequence>
<dbReference type="EMBL" id="MT141908">
    <property type="protein sequence ID" value="QJA71898.1"/>
    <property type="molecule type" value="Genomic_DNA"/>
</dbReference>
<evidence type="ECO:0000256" key="1">
    <source>
        <dbReference type="SAM" id="MobiDB-lite"/>
    </source>
</evidence>